<dbReference type="PROSITE" id="PS51257">
    <property type="entry name" value="PROKAR_LIPOPROTEIN"/>
    <property type="match status" value="1"/>
</dbReference>
<dbReference type="Pfam" id="PF17479">
    <property type="entry name" value="DUF3048_C"/>
    <property type="match status" value="1"/>
</dbReference>
<organism evidence="5 6">
    <name type="scientific">Nocardioides bruguierae</name>
    <dbReference type="NCBI Taxonomy" id="2945102"/>
    <lineage>
        <taxon>Bacteria</taxon>
        <taxon>Bacillati</taxon>
        <taxon>Actinomycetota</taxon>
        <taxon>Actinomycetes</taxon>
        <taxon>Propionibacteriales</taxon>
        <taxon>Nocardioidaceae</taxon>
        <taxon>Nocardioides</taxon>
    </lineage>
</organism>
<reference evidence="5" key="1">
    <citation type="submission" date="2022-05" db="EMBL/GenBank/DDBJ databases">
        <authorList>
            <person name="Tuo L."/>
        </authorList>
    </citation>
    <scope>NUCLEOTIDE SEQUENCE</scope>
    <source>
        <strain evidence="5">BSK12Z-4</strain>
    </source>
</reference>
<comment type="caution">
    <text evidence="5">The sequence shown here is derived from an EMBL/GenBank/DDBJ whole genome shotgun (WGS) entry which is preliminary data.</text>
</comment>
<proteinExistence type="predicted"/>
<evidence type="ECO:0000256" key="2">
    <source>
        <dbReference type="SAM" id="SignalP"/>
    </source>
</evidence>
<feature type="domain" description="DUF3048" evidence="4">
    <location>
        <begin position="237"/>
        <end position="341"/>
    </location>
</feature>
<dbReference type="InterPro" id="IPR023158">
    <property type="entry name" value="YerB-like_sf"/>
</dbReference>
<dbReference type="Pfam" id="PF11258">
    <property type="entry name" value="DUF3048"/>
    <property type="match status" value="1"/>
</dbReference>
<gene>
    <name evidence="5" type="ORF">M8330_09255</name>
</gene>
<evidence type="ECO:0000256" key="1">
    <source>
        <dbReference type="SAM" id="MobiDB-lite"/>
    </source>
</evidence>
<feature type="domain" description="DUF3048" evidence="3">
    <location>
        <begin position="64"/>
        <end position="196"/>
    </location>
</feature>
<keyword evidence="6" id="KW-1185">Reference proteome</keyword>
<feature type="chain" id="PRO_5040809738" evidence="2">
    <location>
        <begin position="28"/>
        <end position="357"/>
    </location>
</feature>
<accession>A0A9X2IE54</accession>
<dbReference type="SUPFAM" id="SSF159774">
    <property type="entry name" value="YerB-like"/>
    <property type="match status" value="1"/>
</dbReference>
<evidence type="ECO:0000259" key="4">
    <source>
        <dbReference type="Pfam" id="PF17479"/>
    </source>
</evidence>
<evidence type="ECO:0000259" key="3">
    <source>
        <dbReference type="Pfam" id="PF11258"/>
    </source>
</evidence>
<feature type="compositionally biased region" description="Low complexity" evidence="1">
    <location>
        <begin position="37"/>
        <end position="48"/>
    </location>
</feature>
<dbReference type="Proteomes" id="UP001139485">
    <property type="component" value="Unassembled WGS sequence"/>
</dbReference>
<dbReference type="AlphaFoldDB" id="A0A9X2IE54"/>
<dbReference type="EMBL" id="JAMOIL010000010">
    <property type="protein sequence ID" value="MCM0620481.1"/>
    <property type="molecule type" value="Genomic_DNA"/>
</dbReference>
<dbReference type="InterPro" id="IPR035328">
    <property type="entry name" value="DUF3048_C"/>
</dbReference>
<sequence length="357" mass="37915">MRPTRALTRRGTAALAALATTSCLFLAACSGDEDTPAADPTSSSSAPAEQDVAEGTTLDATWPLTGLTVKNGTADKKYPVMVTKIDNTSSSAPQRGLGSADMVVEELVEGGYTRLAVFFYSTMPDLVGPVRSMRASDIGIVGPADANVVTSGAANVTINRIDKAGITWFTEGDKGFFRDSARYSPYNLMDRLDETVTLARTDKAARPDDYLPFGEMKENPKGAKAVGLAAGFGTHVTQWSYSSQSRTYSNVNGYAADGDEFDADSVLVLRVQVGDAGYRDPAGNYVPETKFTGTGQAMLFHGGRVVRGTWNKKSLESNLTLSTGQGKKKRDLVVPAGHTWIELVPADTGSVSISAKR</sequence>
<feature type="region of interest" description="Disordered" evidence="1">
    <location>
        <begin position="34"/>
        <end position="57"/>
    </location>
</feature>
<evidence type="ECO:0000313" key="6">
    <source>
        <dbReference type="Proteomes" id="UP001139485"/>
    </source>
</evidence>
<dbReference type="Gene3D" id="3.50.90.10">
    <property type="entry name" value="YerB-like"/>
    <property type="match status" value="1"/>
</dbReference>
<keyword evidence="2" id="KW-0732">Signal</keyword>
<evidence type="ECO:0000313" key="5">
    <source>
        <dbReference type="EMBL" id="MCM0620481.1"/>
    </source>
</evidence>
<feature type="signal peptide" evidence="2">
    <location>
        <begin position="1"/>
        <end position="27"/>
    </location>
</feature>
<name>A0A9X2IE54_9ACTN</name>
<protein>
    <submittedName>
        <fullName evidence="5">DUF3048 domain-containing protein</fullName>
    </submittedName>
</protein>
<dbReference type="InterPro" id="IPR021416">
    <property type="entry name" value="DUF3048_N"/>
</dbReference>
<dbReference type="RefSeq" id="WP_250827088.1">
    <property type="nucleotide sequence ID" value="NZ_JAMOIL010000010.1"/>
</dbReference>